<dbReference type="OrthoDB" id="6361633at2759"/>
<comment type="subcellular location">
    <subcellularLocation>
        <location evidence="1">Membrane</location>
        <topology evidence="1">Multi-pass membrane protein</topology>
    </subcellularLocation>
</comment>
<dbReference type="PROSITE" id="PS51257">
    <property type="entry name" value="PROKAR_LIPOPROTEIN"/>
    <property type="match status" value="1"/>
</dbReference>
<keyword evidence="2 6" id="KW-0812">Transmembrane</keyword>
<evidence type="ECO:0000256" key="6">
    <source>
        <dbReference type="SAM" id="Phobius"/>
    </source>
</evidence>
<dbReference type="Gene3D" id="1.10.1450.10">
    <property type="entry name" value="Tetraspanin"/>
    <property type="match status" value="1"/>
</dbReference>
<gene>
    <name evidence="8 9" type="primary">si:ch73-139j3.4</name>
</gene>
<feature type="region of interest" description="Disordered" evidence="5">
    <location>
        <begin position="262"/>
        <end position="312"/>
    </location>
</feature>
<sequence length="320" mass="36667">MKVEEIIQIQKFFFMLFNAFFVILGVSIFGCAAWILFDTNSFIEVISLDGDVRLVAACLAIIGLMVVGVSVLGCAGGQLESKCLLMFYMGFLIAIALGQIFMTFILLVQRKKIERFLVNQVDKTIEQYGGNETDNQVTWTLLDKVQRSEKCCGRQNSADWGQNAYIQSLSRDDVYPCSCFNRSMPCPPYLTVNGTEIHRFGMGNDTYTGGCQARLTSWLEENIAVIIGMDVGLLIVQVLQFTFVVFIYQNIGRKMRQKDSTNLIGSMEVDPQTETVYQDGNPDYDDQDYQQQDYQQQQYNQQNNQQQQYNQQDYQQHQYF</sequence>
<feature type="compositionally biased region" description="Low complexity" evidence="5">
    <location>
        <begin position="289"/>
        <end position="312"/>
    </location>
</feature>
<feature type="transmembrane region" description="Helical" evidence="6">
    <location>
        <begin position="12"/>
        <end position="37"/>
    </location>
</feature>
<evidence type="ECO:0000256" key="4">
    <source>
        <dbReference type="ARBA" id="ARBA00023136"/>
    </source>
</evidence>
<dbReference type="PRINTS" id="PR00259">
    <property type="entry name" value="TMFOUR"/>
</dbReference>
<proteinExistence type="predicted"/>
<dbReference type="SUPFAM" id="SSF48652">
    <property type="entry name" value="Tetraspanin"/>
    <property type="match status" value="1"/>
</dbReference>
<feature type="transmembrane region" description="Helical" evidence="6">
    <location>
        <begin position="52"/>
        <end position="73"/>
    </location>
</feature>
<evidence type="ECO:0000256" key="2">
    <source>
        <dbReference type="ARBA" id="ARBA00022692"/>
    </source>
</evidence>
<name>A0A6P8GHC7_CLUHA</name>
<feature type="transmembrane region" description="Helical" evidence="6">
    <location>
        <begin position="223"/>
        <end position="248"/>
    </location>
</feature>
<evidence type="ECO:0000313" key="7">
    <source>
        <dbReference type="Proteomes" id="UP000515152"/>
    </source>
</evidence>
<dbReference type="PANTHER" id="PTHR19282:SF527">
    <property type="entry name" value="TETRASPANIN"/>
    <property type="match status" value="1"/>
</dbReference>
<dbReference type="KEGG" id="char:105897482"/>
<keyword evidence="3 6" id="KW-1133">Transmembrane helix</keyword>
<evidence type="ECO:0000313" key="9">
    <source>
        <dbReference type="RefSeq" id="XP_042566072.1"/>
    </source>
</evidence>
<evidence type="ECO:0000256" key="5">
    <source>
        <dbReference type="SAM" id="MobiDB-lite"/>
    </source>
</evidence>
<dbReference type="PANTHER" id="PTHR19282">
    <property type="entry name" value="TETRASPANIN"/>
    <property type="match status" value="1"/>
</dbReference>
<reference evidence="8 9" key="1">
    <citation type="submission" date="2025-04" db="UniProtKB">
        <authorList>
            <consortium name="RefSeq"/>
        </authorList>
    </citation>
    <scope>IDENTIFICATION</scope>
</reference>
<evidence type="ECO:0000256" key="3">
    <source>
        <dbReference type="ARBA" id="ARBA00022989"/>
    </source>
</evidence>
<dbReference type="Proteomes" id="UP000515152">
    <property type="component" value="Chromosome 16"/>
</dbReference>
<keyword evidence="4 6" id="KW-0472">Membrane</keyword>
<evidence type="ECO:0000313" key="8">
    <source>
        <dbReference type="RefSeq" id="XP_031438483.1"/>
    </source>
</evidence>
<dbReference type="RefSeq" id="XP_031438483.1">
    <property type="nucleotide sequence ID" value="XM_031582623.2"/>
</dbReference>
<dbReference type="GeneID" id="105897482"/>
<dbReference type="GO" id="GO:0005886">
    <property type="term" value="C:plasma membrane"/>
    <property type="evidence" value="ECO:0007669"/>
    <property type="project" value="TreeGrafter"/>
</dbReference>
<dbReference type="InterPro" id="IPR008952">
    <property type="entry name" value="Tetraspanin_EC2_sf"/>
</dbReference>
<dbReference type="InterPro" id="IPR018499">
    <property type="entry name" value="Tetraspanin/Peripherin"/>
</dbReference>
<organism evidence="7 8">
    <name type="scientific">Clupea harengus</name>
    <name type="common">Atlantic herring</name>
    <dbReference type="NCBI Taxonomy" id="7950"/>
    <lineage>
        <taxon>Eukaryota</taxon>
        <taxon>Metazoa</taxon>
        <taxon>Chordata</taxon>
        <taxon>Craniata</taxon>
        <taxon>Vertebrata</taxon>
        <taxon>Euteleostomi</taxon>
        <taxon>Actinopterygii</taxon>
        <taxon>Neopterygii</taxon>
        <taxon>Teleostei</taxon>
        <taxon>Clupei</taxon>
        <taxon>Clupeiformes</taxon>
        <taxon>Clupeoidei</taxon>
        <taxon>Clupeidae</taxon>
        <taxon>Clupea</taxon>
    </lineage>
</organism>
<accession>A0A6P8GHC7</accession>
<evidence type="ECO:0000256" key="1">
    <source>
        <dbReference type="ARBA" id="ARBA00004141"/>
    </source>
</evidence>
<dbReference type="Pfam" id="PF00335">
    <property type="entry name" value="Tetraspanin"/>
    <property type="match status" value="1"/>
</dbReference>
<dbReference type="RefSeq" id="XP_042566072.1">
    <property type="nucleotide sequence ID" value="XM_042710138.1"/>
</dbReference>
<dbReference type="AlphaFoldDB" id="A0A6P8GHC7"/>
<protein>
    <submittedName>
        <fullName evidence="8 9">Leukocyte antigen CD37</fullName>
    </submittedName>
</protein>
<feature type="transmembrane region" description="Helical" evidence="6">
    <location>
        <begin position="85"/>
        <end position="108"/>
    </location>
</feature>
<keyword evidence="7" id="KW-1185">Reference proteome</keyword>